<evidence type="ECO:0000313" key="2">
    <source>
        <dbReference type="Proteomes" id="UP000266861"/>
    </source>
</evidence>
<organism evidence="1 2">
    <name type="scientific">Diversispora epigaea</name>
    <dbReference type="NCBI Taxonomy" id="1348612"/>
    <lineage>
        <taxon>Eukaryota</taxon>
        <taxon>Fungi</taxon>
        <taxon>Fungi incertae sedis</taxon>
        <taxon>Mucoromycota</taxon>
        <taxon>Glomeromycotina</taxon>
        <taxon>Glomeromycetes</taxon>
        <taxon>Diversisporales</taxon>
        <taxon>Diversisporaceae</taxon>
        <taxon>Diversispora</taxon>
    </lineage>
</organism>
<evidence type="ECO:0008006" key="3">
    <source>
        <dbReference type="Google" id="ProtNLM"/>
    </source>
</evidence>
<proteinExistence type="predicted"/>
<dbReference type="OrthoDB" id="2419618at2759"/>
<reference evidence="1 2" key="1">
    <citation type="submission" date="2018-08" db="EMBL/GenBank/DDBJ databases">
        <title>Genome and evolution of the arbuscular mycorrhizal fungus Diversispora epigaea (formerly Glomus versiforme) and its bacterial endosymbionts.</title>
        <authorList>
            <person name="Sun X."/>
            <person name="Fei Z."/>
            <person name="Harrison M."/>
        </authorList>
    </citation>
    <scope>NUCLEOTIDE SEQUENCE [LARGE SCALE GENOMIC DNA]</scope>
    <source>
        <strain evidence="1 2">IT104</strain>
    </source>
</reference>
<protein>
    <recommendedName>
        <fullName evidence="3">DUF659 domain-containing protein</fullName>
    </recommendedName>
</protein>
<accession>A0A397J1M8</accession>
<dbReference type="Proteomes" id="UP000266861">
    <property type="component" value="Unassembled WGS sequence"/>
</dbReference>
<dbReference type="STRING" id="1348612.A0A397J1M8"/>
<dbReference type="EMBL" id="PQFF01000123">
    <property type="protein sequence ID" value="RHZ80812.1"/>
    <property type="molecule type" value="Genomic_DNA"/>
</dbReference>
<comment type="caution">
    <text evidence="1">The sequence shown here is derived from an EMBL/GenBank/DDBJ whole genome shotgun (WGS) entry which is preliminary data.</text>
</comment>
<sequence>MQNVGIEKFKAVVTDNGANLRVVQHITHEKYSYILDLRCMVYAINLIAFDFAEINLIKNLISNCGSIIGFFNNSYAAYRYYKEQLYMMKIKGGEIQFYCKTR</sequence>
<name>A0A397J1M8_9GLOM</name>
<dbReference type="InterPro" id="IPR012337">
    <property type="entry name" value="RNaseH-like_sf"/>
</dbReference>
<gene>
    <name evidence="1" type="ORF">Glove_132g81</name>
</gene>
<evidence type="ECO:0000313" key="1">
    <source>
        <dbReference type="EMBL" id="RHZ80812.1"/>
    </source>
</evidence>
<dbReference type="SUPFAM" id="SSF53098">
    <property type="entry name" value="Ribonuclease H-like"/>
    <property type="match status" value="1"/>
</dbReference>
<keyword evidence="2" id="KW-1185">Reference proteome</keyword>
<dbReference type="AlphaFoldDB" id="A0A397J1M8"/>